<comment type="caution">
    <text evidence="1">The sequence shown here is derived from an EMBL/GenBank/DDBJ whole genome shotgun (WGS) entry which is preliminary data.</text>
</comment>
<accession>A0ABY2K6Z0</accession>
<organism evidence="1 2">
    <name type="scientific">Micrococcus lylae</name>
    <dbReference type="NCBI Taxonomy" id="1273"/>
    <lineage>
        <taxon>Bacteria</taxon>
        <taxon>Bacillati</taxon>
        <taxon>Actinomycetota</taxon>
        <taxon>Actinomycetes</taxon>
        <taxon>Micrococcales</taxon>
        <taxon>Micrococcaceae</taxon>
        <taxon>Micrococcus</taxon>
    </lineage>
</organism>
<sequence length="134" mass="14965">MAKNTTFKTWDQYVAEAEHAPFELPVSAEETIKIEAPTGAALMQWARAYRTGDMQAMLITLCGEQWSRVEPLLAKAGYKAMENLITDMMLFFDLVEDVELIGPGGGKILEKDPRKIRALIKQGYRPAGEADSRT</sequence>
<gene>
    <name evidence="1" type="ORF">E4A49_01030</name>
</gene>
<protein>
    <recommendedName>
        <fullName evidence="3">Tail assembly chaperone</fullName>
    </recommendedName>
</protein>
<dbReference type="RefSeq" id="WP_067191986.1">
    <property type="nucleotide sequence ID" value="NZ_SPKT01000001.1"/>
</dbReference>
<evidence type="ECO:0000313" key="2">
    <source>
        <dbReference type="Proteomes" id="UP000297477"/>
    </source>
</evidence>
<dbReference type="EMBL" id="SPKT01000001">
    <property type="protein sequence ID" value="TFI01631.1"/>
    <property type="molecule type" value="Genomic_DNA"/>
</dbReference>
<keyword evidence="2" id="KW-1185">Reference proteome</keyword>
<name>A0ABY2K6Z0_9MICC</name>
<dbReference type="Proteomes" id="UP000297477">
    <property type="component" value="Unassembled WGS sequence"/>
</dbReference>
<proteinExistence type="predicted"/>
<evidence type="ECO:0008006" key="3">
    <source>
        <dbReference type="Google" id="ProtNLM"/>
    </source>
</evidence>
<evidence type="ECO:0000313" key="1">
    <source>
        <dbReference type="EMBL" id="TFI01631.1"/>
    </source>
</evidence>
<reference evidence="1 2" key="1">
    <citation type="submission" date="2019-03" db="EMBL/GenBank/DDBJ databases">
        <title>Reclassification of Micrococcus aloeverae and Micrococcus yunnanensis as later heterotypic synonyms of Micrococcus luteus.</title>
        <authorList>
            <person name="Huang C.-H."/>
        </authorList>
    </citation>
    <scope>NUCLEOTIDE SEQUENCE [LARGE SCALE GENOMIC DNA]</scope>
    <source>
        <strain evidence="1 2">BCRC 12151</strain>
    </source>
</reference>